<dbReference type="SMART" id="SM00797">
    <property type="entry name" value="AHS2"/>
    <property type="match status" value="1"/>
</dbReference>
<dbReference type="GO" id="GO:0005524">
    <property type="term" value="F:ATP binding"/>
    <property type="evidence" value="ECO:0007669"/>
    <property type="project" value="UniProtKB-KW"/>
</dbReference>
<reference evidence="6" key="1">
    <citation type="submission" date="2023-06" db="EMBL/GenBank/DDBJ databases">
        <title>Sysu t00039.</title>
        <authorList>
            <person name="Gao L."/>
            <person name="Fang B.-Z."/>
            <person name="Li W.-J."/>
        </authorList>
    </citation>
    <scope>NUCLEOTIDE SEQUENCE</scope>
    <source>
        <strain evidence="6">SYSU T00039</strain>
    </source>
</reference>
<dbReference type="RefSeq" id="WP_301120783.1">
    <property type="nucleotide sequence ID" value="NZ_JAUHPX010000006.1"/>
</dbReference>
<accession>A0AAW7M441</accession>
<comment type="caution">
    <text evidence="6">The sequence shown here is derived from an EMBL/GenBank/DDBJ whole genome shotgun (WGS) entry which is preliminary data.</text>
</comment>
<evidence type="ECO:0000313" key="7">
    <source>
        <dbReference type="Proteomes" id="UP001172737"/>
    </source>
</evidence>
<evidence type="ECO:0000256" key="2">
    <source>
        <dbReference type="ARBA" id="ARBA00022801"/>
    </source>
</evidence>
<reference evidence="5 8" key="2">
    <citation type="submission" date="2023-06" db="EMBL/GenBank/DDBJ databases">
        <title>SYSU T0a273.</title>
        <authorList>
            <person name="Gao L."/>
            <person name="Fang B.-Z."/>
            <person name="Li W.-J."/>
        </authorList>
    </citation>
    <scope>NUCLEOTIDE SEQUENCE [LARGE SCALE GENOMIC DNA]</scope>
    <source>
        <strain evidence="5 8">SYSU T0a273</strain>
    </source>
</reference>
<feature type="domain" description="Carboxyltransferase" evidence="4">
    <location>
        <begin position="25"/>
        <end position="291"/>
    </location>
</feature>
<keyword evidence="7" id="KW-1185">Reference proteome</keyword>
<evidence type="ECO:0000256" key="1">
    <source>
        <dbReference type="ARBA" id="ARBA00022741"/>
    </source>
</evidence>
<dbReference type="InterPro" id="IPR052708">
    <property type="entry name" value="PxpC"/>
</dbReference>
<evidence type="ECO:0000313" key="8">
    <source>
        <dbReference type="Proteomes" id="UP001172756"/>
    </source>
</evidence>
<proteinExistence type="predicted"/>
<dbReference type="InterPro" id="IPR029000">
    <property type="entry name" value="Cyclophilin-like_dom_sf"/>
</dbReference>
<dbReference type="AlphaFoldDB" id="A0AAW7M441"/>
<evidence type="ECO:0000259" key="4">
    <source>
        <dbReference type="SMART" id="SM00797"/>
    </source>
</evidence>
<dbReference type="EMBL" id="JAUHPX010000006">
    <property type="protein sequence ID" value="MDN4488654.1"/>
    <property type="molecule type" value="Genomic_DNA"/>
</dbReference>
<dbReference type="Pfam" id="PF02626">
    <property type="entry name" value="CT_A_B"/>
    <property type="match status" value="1"/>
</dbReference>
<organism evidence="6 7">
    <name type="scientific">Demequina lignilytica</name>
    <dbReference type="NCBI Taxonomy" id="3051663"/>
    <lineage>
        <taxon>Bacteria</taxon>
        <taxon>Bacillati</taxon>
        <taxon>Actinomycetota</taxon>
        <taxon>Actinomycetes</taxon>
        <taxon>Micrococcales</taxon>
        <taxon>Demequinaceae</taxon>
        <taxon>Demequina</taxon>
    </lineage>
</organism>
<dbReference type="Proteomes" id="UP001172756">
    <property type="component" value="Unassembled WGS sequence"/>
</dbReference>
<name>A0AAW7M441_9MICO</name>
<sequence length="292" mass="29595">MSGLEILDAGALVTVQDRGRVGAAHLGVPRAGAADLAAHDAANALVGNDPSAATLEATMLGVRVRARGATVLAVTGARCEVFVGGVRAPWGAPFRVGRGQVVEVGAAVAGARAYVAVRGGIDVAPVLGSRSADTLSGLGPAPVRAGDVLPVGEAPPRDDELFRATRGAAAAAPSLEQERGAAALSVVPGPRWEWLGARGWATLLAREWTVSVDSNRVGVRLAGESLARARAGEIPSEGMVRGAVQLPPSGLPVIFLADHPTTGGYPVVAIVREGSHSRLAQARPGDTLRLVG</sequence>
<protein>
    <submittedName>
        <fullName evidence="6">Biotin-dependent carboxyltransferase family protein</fullName>
    </submittedName>
</protein>
<keyword evidence="2" id="KW-0378">Hydrolase</keyword>
<keyword evidence="1" id="KW-0547">Nucleotide-binding</keyword>
<dbReference type="Proteomes" id="UP001172737">
    <property type="component" value="Unassembled WGS sequence"/>
</dbReference>
<dbReference type="GO" id="GO:0016787">
    <property type="term" value="F:hydrolase activity"/>
    <property type="evidence" value="ECO:0007669"/>
    <property type="project" value="UniProtKB-KW"/>
</dbReference>
<dbReference type="NCBIfam" id="TIGR00724">
    <property type="entry name" value="urea_amlyse_rel"/>
    <property type="match status" value="1"/>
</dbReference>
<dbReference type="Gene3D" id="2.40.100.10">
    <property type="entry name" value="Cyclophilin-like"/>
    <property type="match status" value="1"/>
</dbReference>
<dbReference type="InterPro" id="IPR003778">
    <property type="entry name" value="CT_A_B"/>
</dbReference>
<dbReference type="PANTHER" id="PTHR43309">
    <property type="entry name" value="5-OXOPROLINASE SUBUNIT C"/>
    <property type="match status" value="1"/>
</dbReference>
<evidence type="ECO:0000313" key="6">
    <source>
        <dbReference type="EMBL" id="MDN4488654.1"/>
    </source>
</evidence>
<evidence type="ECO:0000256" key="3">
    <source>
        <dbReference type="ARBA" id="ARBA00022840"/>
    </source>
</evidence>
<gene>
    <name evidence="5" type="ORF">QQ002_06715</name>
    <name evidence="6" type="ORF">QQX10_10790</name>
</gene>
<dbReference type="PANTHER" id="PTHR43309:SF3">
    <property type="entry name" value="5-OXOPROLINASE SUBUNIT C"/>
    <property type="match status" value="1"/>
</dbReference>
<dbReference type="SUPFAM" id="SSF50891">
    <property type="entry name" value="Cyclophilin-like"/>
    <property type="match status" value="1"/>
</dbReference>
<dbReference type="EMBL" id="JAUHQB010000004">
    <property type="protein sequence ID" value="MDN4483228.1"/>
    <property type="molecule type" value="Genomic_DNA"/>
</dbReference>
<evidence type="ECO:0000313" key="5">
    <source>
        <dbReference type="EMBL" id="MDN4483228.1"/>
    </source>
</evidence>
<keyword evidence="3" id="KW-0067">ATP-binding</keyword>